<keyword evidence="4" id="KW-0460">Magnesium</keyword>
<organism evidence="5 6">
    <name type="scientific">Teladorsagia circumcincta</name>
    <name type="common">Brown stomach worm</name>
    <name type="synonym">Ostertagia circumcincta</name>
    <dbReference type="NCBI Taxonomy" id="45464"/>
    <lineage>
        <taxon>Eukaryota</taxon>
        <taxon>Metazoa</taxon>
        <taxon>Ecdysozoa</taxon>
        <taxon>Nematoda</taxon>
        <taxon>Chromadorea</taxon>
        <taxon>Rhabditida</taxon>
        <taxon>Rhabditina</taxon>
        <taxon>Rhabditomorpha</taxon>
        <taxon>Strongyloidea</taxon>
        <taxon>Trichostrongylidae</taxon>
        <taxon>Teladorsagia</taxon>
    </lineage>
</organism>
<dbReference type="PANTHER" id="PTHR11711">
    <property type="entry name" value="ADP RIBOSYLATION FACTOR-RELATED"/>
    <property type="match status" value="1"/>
</dbReference>
<evidence type="ECO:0000256" key="3">
    <source>
        <dbReference type="PIRSR" id="PIRSR606689-1"/>
    </source>
</evidence>
<keyword evidence="1 3" id="KW-0547">Nucleotide-binding</keyword>
<gene>
    <name evidence="5" type="ORF">TELCIR_26204</name>
</gene>
<dbReference type="InterPro" id="IPR006689">
    <property type="entry name" value="Small_GTPase_ARF/SAR"/>
</dbReference>
<evidence type="ECO:0000313" key="5">
    <source>
        <dbReference type="EMBL" id="PIO52490.1"/>
    </source>
</evidence>
<evidence type="ECO:0000256" key="1">
    <source>
        <dbReference type="ARBA" id="ARBA00022741"/>
    </source>
</evidence>
<protein>
    <recommendedName>
        <fullName evidence="7">ADP-ribosylation factor family protein</fullName>
    </recommendedName>
</protein>
<proteinExistence type="predicted"/>
<dbReference type="Pfam" id="PF00025">
    <property type="entry name" value="Arf"/>
    <property type="match status" value="1"/>
</dbReference>
<dbReference type="EMBL" id="KZ427953">
    <property type="protein sequence ID" value="PIO52490.1"/>
    <property type="molecule type" value="Genomic_DNA"/>
</dbReference>
<dbReference type="Gene3D" id="3.40.50.300">
    <property type="entry name" value="P-loop containing nucleotide triphosphate hydrolases"/>
    <property type="match status" value="1"/>
</dbReference>
<keyword evidence="2 3" id="KW-0342">GTP-binding</keyword>
<feature type="binding site" evidence="3">
    <location>
        <begin position="32"/>
        <end position="39"/>
    </location>
    <ligand>
        <name>GTP</name>
        <dbReference type="ChEBI" id="CHEBI:37565"/>
    </ligand>
</feature>
<dbReference type="InterPro" id="IPR027417">
    <property type="entry name" value="P-loop_NTPase"/>
</dbReference>
<dbReference type="OrthoDB" id="2011769at2759"/>
<dbReference type="SUPFAM" id="SSF52540">
    <property type="entry name" value="P-loop containing nucleoside triphosphate hydrolases"/>
    <property type="match status" value="1"/>
</dbReference>
<evidence type="ECO:0008006" key="7">
    <source>
        <dbReference type="Google" id="ProtNLM"/>
    </source>
</evidence>
<reference evidence="5 6" key="1">
    <citation type="submission" date="2015-09" db="EMBL/GenBank/DDBJ databases">
        <title>Draft genome of the parasitic nematode Teladorsagia circumcincta isolate WARC Sus (inbred).</title>
        <authorList>
            <person name="Mitreva M."/>
        </authorList>
    </citation>
    <scope>NUCLEOTIDE SEQUENCE [LARGE SCALE GENOMIC DNA]</scope>
    <source>
        <strain evidence="5 6">S</strain>
    </source>
</reference>
<evidence type="ECO:0000256" key="2">
    <source>
        <dbReference type="ARBA" id="ARBA00023134"/>
    </source>
</evidence>
<name>A0A2G9T561_TELCI</name>
<feature type="binding site" evidence="4">
    <location>
        <position position="56"/>
    </location>
    <ligand>
        <name>Mg(2+)</name>
        <dbReference type="ChEBI" id="CHEBI:18420"/>
    </ligand>
</feature>
<keyword evidence="6" id="KW-1185">Reference proteome</keyword>
<evidence type="ECO:0000256" key="4">
    <source>
        <dbReference type="PIRSR" id="PIRSR606689-2"/>
    </source>
</evidence>
<dbReference type="Proteomes" id="UP000230423">
    <property type="component" value="Unassembled WGS sequence"/>
</dbReference>
<evidence type="ECO:0000313" key="6">
    <source>
        <dbReference type="Proteomes" id="UP000230423"/>
    </source>
</evidence>
<dbReference type="GO" id="GO:0005525">
    <property type="term" value="F:GTP binding"/>
    <property type="evidence" value="ECO:0007669"/>
    <property type="project" value="UniProtKB-KW"/>
</dbReference>
<dbReference type="AlphaFoldDB" id="A0A2G9T561"/>
<sequence>MLVESAKRDMGGVLSYFRGLFGQREMRILILGLDGAGKTTILYRLQVGEVVTTIPTIGFNVEQVEYKNLKFQSHPDGAKKNIEKLAKRPTNR</sequence>
<dbReference type="PRINTS" id="PR00328">
    <property type="entry name" value="SAR1GTPBP"/>
</dbReference>
<dbReference type="GO" id="GO:0003924">
    <property type="term" value="F:GTPase activity"/>
    <property type="evidence" value="ECO:0007669"/>
    <property type="project" value="InterPro"/>
</dbReference>
<accession>A0A2G9T561</accession>
<keyword evidence="4" id="KW-0479">Metal-binding</keyword>
<dbReference type="InterPro" id="IPR024156">
    <property type="entry name" value="Small_GTPase_ARF"/>
</dbReference>
<feature type="binding site" evidence="4">
    <location>
        <position position="39"/>
    </location>
    <ligand>
        <name>Mg(2+)</name>
        <dbReference type="ChEBI" id="CHEBI:18420"/>
    </ligand>
</feature>
<dbReference type="GO" id="GO:0046872">
    <property type="term" value="F:metal ion binding"/>
    <property type="evidence" value="ECO:0007669"/>
    <property type="project" value="UniProtKB-KW"/>
</dbReference>